<organism evidence="3 4">
    <name type="scientific">Lacrimispora amygdalina</name>
    <dbReference type="NCBI Taxonomy" id="253257"/>
    <lineage>
        <taxon>Bacteria</taxon>
        <taxon>Bacillati</taxon>
        <taxon>Bacillota</taxon>
        <taxon>Clostridia</taxon>
        <taxon>Lachnospirales</taxon>
        <taxon>Lachnospiraceae</taxon>
        <taxon>Lacrimispora</taxon>
    </lineage>
</organism>
<feature type="domain" description="Acyltransferase 3" evidence="2">
    <location>
        <begin position="10"/>
        <end position="130"/>
    </location>
</feature>
<evidence type="ECO:0000256" key="1">
    <source>
        <dbReference type="SAM" id="Phobius"/>
    </source>
</evidence>
<protein>
    <recommendedName>
        <fullName evidence="2">Acyltransferase 3 domain-containing protein</fullName>
    </recommendedName>
</protein>
<evidence type="ECO:0000313" key="3">
    <source>
        <dbReference type="EMBL" id="RFZ75970.1"/>
    </source>
</evidence>
<sequence length="156" mass="18653">MDKYNTKYLNLILLLSGFFLASYPPFMPVENTMYKFMKINLIENVYYFYHSVGSFLIMIVILNSVKFKQIFSNKLFVFLGKISFSMYIIHFMILNSLSSFLFINLVNYFKYSYAFFIVLIISLGVIISLSYYVYKYIDLNGIKMSKKIYNDFFRVY</sequence>
<keyword evidence="1" id="KW-1133">Transmembrane helix</keyword>
<dbReference type="InterPro" id="IPR002656">
    <property type="entry name" value="Acyl_transf_3_dom"/>
</dbReference>
<proteinExistence type="predicted"/>
<dbReference type="AlphaFoldDB" id="A0A3E2N4Q8"/>
<comment type="caution">
    <text evidence="3">The sequence shown here is derived from an EMBL/GenBank/DDBJ whole genome shotgun (WGS) entry which is preliminary data.</text>
</comment>
<gene>
    <name evidence="3" type="ORF">DS742_26155</name>
</gene>
<reference evidence="3 4" key="1">
    <citation type="submission" date="2018-07" db="EMBL/GenBank/DDBJ databases">
        <title>New species, Clostridium PI-S10-A1B.</title>
        <authorList>
            <person name="Krishna G."/>
            <person name="Summeta K."/>
            <person name="Shikha S."/>
            <person name="Prabhu P.B."/>
            <person name="Suresh K."/>
        </authorList>
    </citation>
    <scope>NUCLEOTIDE SEQUENCE [LARGE SCALE GENOMIC DNA]</scope>
    <source>
        <strain evidence="3 4">PI-S10-A1B</strain>
    </source>
</reference>
<keyword evidence="1" id="KW-0472">Membrane</keyword>
<name>A0A3E2N4Q8_9FIRM</name>
<dbReference type="Pfam" id="PF01757">
    <property type="entry name" value="Acyl_transf_3"/>
    <property type="match status" value="1"/>
</dbReference>
<feature type="transmembrane region" description="Helical" evidence="1">
    <location>
        <begin position="7"/>
        <end position="26"/>
    </location>
</feature>
<accession>A0A3E2N4Q8</accession>
<keyword evidence="1" id="KW-0812">Transmembrane</keyword>
<dbReference type="GO" id="GO:0016747">
    <property type="term" value="F:acyltransferase activity, transferring groups other than amino-acyl groups"/>
    <property type="evidence" value="ECO:0007669"/>
    <property type="project" value="InterPro"/>
</dbReference>
<feature type="transmembrane region" description="Helical" evidence="1">
    <location>
        <begin position="113"/>
        <end position="134"/>
    </location>
</feature>
<dbReference type="Proteomes" id="UP000260680">
    <property type="component" value="Unassembled WGS sequence"/>
</dbReference>
<feature type="transmembrane region" description="Helical" evidence="1">
    <location>
        <begin position="75"/>
        <end position="93"/>
    </location>
</feature>
<evidence type="ECO:0000313" key="4">
    <source>
        <dbReference type="Proteomes" id="UP000260680"/>
    </source>
</evidence>
<evidence type="ECO:0000259" key="2">
    <source>
        <dbReference type="Pfam" id="PF01757"/>
    </source>
</evidence>
<feature type="transmembrane region" description="Helical" evidence="1">
    <location>
        <begin position="46"/>
        <end position="63"/>
    </location>
</feature>
<dbReference type="EMBL" id="QOHO01000109">
    <property type="protein sequence ID" value="RFZ75970.1"/>
    <property type="molecule type" value="Genomic_DNA"/>
</dbReference>